<dbReference type="Proteomes" id="UP000521922">
    <property type="component" value="Unassembled WGS sequence"/>
</dbReference>
<feature type="region of interest" description="Disordered" evidence="1">
    <location>
        <begin position="1"/>
        <end position="24"/>
    </location>
</feature>
<dbReference type="EMBL" id="JACCBB010000001">
    <property type="protein sequence ID" value="NYD22718.1"/>
    <property type="molecule type" value="Genomic_DNA"/>
</dbReference>
<protein>
    <submittedName>
        <fullName evidence="3">Uncharacterized protein</fullName>
    </submittedName>
</protein>
<organism evidence="3 4">
    <name type="scientific">Kineococcus aurantiacus</name>
    <dbReference type="NCBI Taxonomy" id="37633"/>
    <lineage>
        <taxon>Bacteria</taxon>
        <taxon>Bacillati</taxon>
        <taxon>Actinomycetota</taxon>
        <taxon>Actinomycetes</taxon>
        <taxon>Kineosporiales</taxon>
        <taxon>Kineosporiaceae</taxon>
        <taxon>Kineococcus</taxon>
    </lineage>
</organism>
<dbReference type="InterPro" id="IPR045393">
    <property type="entry name" value="DUF6518"/>
</dbReference>
<gene>
    <name evidence="3" type="ORF">BJ968_002258</name>
</gene>
<keyword evidence="2" id="KW-1133">Transmembrane helix</keyword>
<dbReference type="RefSeq" id="WP_179751900.1">
    <property type="nucleotide sequence ID" value="NZ_BAAAGN010000009.1"/>
</dbReference>
<name>A0A7Y9J151_9ACTN</name>
<proteinExistence type="predicted"/>
<evidence type="ECO:0000256" key="2">
    <source>
        <dbReference type="SAM" id="Phobius"/>
    </source>
</evidence>
<feature type="transmembrane region" description="Helical" evidence="2">
    <location>
        <begin position="177"/>
        <end position="198"/>
    </location>
</feature>
<feature type="transmembrane region" description="Helical" evidence="2">
    <location>
        <begin position="60"/>
        <end position="80"/>
    </location>
</feature>
<keyword evidence="2" id="KW-0812">Transmembrane</keyword>
<keyword evidence="2" id="KW-0472">Membrane</keyword>
<sequence>MSDPTTTSPPRTPRRAPGGPAGRASRTALGLGVALGVALLAGLAWGAATSGLQTVLPRPFAALANAVGPWVVPAFAVGALCRRWPVAVAAGVLACLGEVAGYYAVSAARGFGVGAGPVLLWAATGLVGGLVLGVAGWLWRRAGSPRRAALGAALLGGVFLAEGAVTHGWYLRHTGEAVLFCLLGAVLVAGLGATAPAARATGGWAGARAAAAWSALVLPLGVAGEVGLHALVA</sequence>
<reference evidence="3 4" key="1">
    <citation type="submission" date="2020-07" db="EMBL/GenBank/DDBJ databases">
        <title>Sequencing the genomes of 1000 actinobacteria strains.</title>
        <authorList>
            <person name="Klenk H.-P."/>
        </authorList>
    </citation>
    <scope>NUCLEOTIDE SEQUENCE [LARGE SCALE GENOMIC DNA]</scope>
    <source>
        <strain evidence="3 4">DSM 7487</strain>
    </source>
</reference>
<feature type="transmembrane region" description="Helical" evidence="2">
    <location>
        <begin position="210"/>
        <end position="232"/>
    </location>
</feature>
<dbReference type="AlphaFoldDB" id="A0A7Y9J151"/>
<evidence type="ECO:0000313" key="3">
    <source>
        <dbReference type="EMBL" id="NYD22718.1"/>
    </source>
</evidence>
<evidence type="ECO:0000313" key="4">
    <source>
        <dbReference type="Proteomes" id="UP000521922"/>
    </source>
</evidence>
<evidence type="ECO:0000256" key="1">
    <source>
        <dbReference type="SAM" id="MobiDB-lite"/>
    </source>
</evidence>
<comment type="caution">
    <text evidence="3">The sequence shown here is derived from an EMBL/GenBank/DDBJ whole genome shotgun (WGS) entry which is preliminary data.</text>
</comment>
<accession>A0A7Y9J151</accession>
<feature type="transmembrane region" description="Helical" evidence="2">
    <location>
        <begin position="118"/>
        <end position="139"/>
    </location>
</feature>
<feature type="transmembrane region" description="Helical" evidence="2">
    <location>
        <begin position="28"/>
        <end position="48"/>
    </location>
</feature>
<feature type="transmembrane region" description="Helical" evidence="2">
    <location>
        <begin position="151"/>
        <end position="171"/>
    </location>
</feature>
<dbReference type="Pfam" id="PF20128">
    <property type="entry name" value="DUF6518"/>
    <property type="match status" value="1"/>
</dbReference>
<keyword evidence="4" id="KW-1185">Reference proteome</keyword>
<feature type="transmembrane region" description="Helical" evidence="2">
    <location>
        <begin position="87"/>
        <end position="106"/>
    </location>
</feature>